<evidence type="ECO:0000256" key="4">
    <source>
        <dbReference type="ARBA" id="ARBA00023125"/>
    </source>
</evidence>
<keyword evidence="3 6" id="KW-0731">Sigma factor</keyword>
<dbReference type="InterPro" id="IPR036388">
    <property type="entry name" value="WH-like_DNA-bd_sf"/>
</dbReference>
<evidence type="ECO:0000256" key="1">
    <source>
        <dbReference type="ARBA" id="ARBA00010641"/>
    </source>
</evidence>
<dbReference type="PROSITE" id="PS01063">
    <property type="entry name" value="SIGMA70_ECF"/>
    <property type="match status" value="1"/>
</dbReference>
<dbReference type="GO" id="GO:0006352">
    <property type="term" value="P:DNA-templated transcription initiation"/>
    <property type="evidence" value="ECO:0007669"/>
    <property type="project" value="InterPro"/>
</dbReference>
<dbReference type="GO" id="GO:0016987">
    <property type="term" value="F:sigma factor activity"/>
    <property type="evidence" value="ECO:0007669"/>
    <property type="project" value="UniProtKB-KW"/>
</dbReference>
<dbReference type="OrthoDB" id="9780326at2"/>
<dbReference type="Gene3D" id="1.10.1740.10">
    <property type="match status" value="1"/>
</dbReference>
<dbReference type="InterPro" id="IPR014284">
    <property type="entry name" value="RNA_pol_sigma-70_dom"/>
</dbReference>
<evidence type="ECO:0000259" key="7">
    <source>
        <dbReference type="Pfam" id="PF04542"/>
    </source>
</evidence>
<keyword evidence="10" id="KW-1185">Reference proteome</keyword>
<dbReference type="InterPro" id="IPR013325">
    <property type="entry name" value="RNA_pol_sigma_r2"/>
</dbReference>
<comment type="similarity">
    <text evidence="1 6">Belongs to the sigma-70 factor family. ECF subfamily.</text>
</comment>
<proteinExistence type="inferred from homology"/>
<dbReference type="Proteomes" id="UP000316778">
    <property type="component" value="Unassembled WGS sequence"/>
</dbReference>
<accession>A0A562T603</accession>
<dbReference type="InterPro" id="IPR039425">
    <property type="entry name" value="RNA_pol_sigma-70-like"/>
</dbReference>
<dbReference type="SUPFAM" id="SSF88946">
    <property type="entry name" value="Sigma2 domain of RNA polymerase sigma factors"/>
    <property type="match status" value="1"/>
</dbReference>
<protein>
    <recommendedName>
        <fullName evidence="6">RNA polymerase sigma factor</fullName>
    </recommendedName>
</protein>
<dbReference type="InterPro" id="IPR013249">
    <property type="entry name" value="RNA_pol_sigma70_r4_t2"/>
</dbReference>
<feature type="domain" description="RNA polymerase sigma-70 region 2" evidence="7">
    <location>
        <begin position="24"/>
        <end position="91"/>
    </location>
</feature>
<dbReference type="Pfam" id="PF04542">
    <property type="entry name" value="Sigma70_r2"/>
    <property type="match status" value="1"/>
</dbReference>
<dbReference type="InterPro" id="IPR000838">
    <property type="entry name" value="RNA_pol_sigma70_ECF_CS"/>
</dbReference>
<gene>
    <name evidence="9" type="ORF">LX66_3022</name>
</gene>
<dbReference type="PANTHER" id="PTHR43133">
    <property type="entry name" value="RNA POLYMERASE ECF-TYPE SIGMA FACTO"/>
    <property type="match status" value="1"/>
</dbReference>
<keyword evidence="4 6" id="KW-0238">DNA-binding</keyword>
<evidence type="ECO:0000256" key="2">
    <source>
        <dbReference type="ARBA" id="ARBA00023015"/>
    </source>
</evidence>
<reference evidence="9 10" key="1">
    <citation type="journal article" date="2013" name="Stand. Genomic Sci.">
        <title>Genomic Encyclopedia of Type Strains, Phase I: The one thousand microbial genomes (KMG-I) project.</title>
        <authorList>
            <person name="Kyrpides N.C."/>
            <person name="Woyke T."/>
            <person name="Eisen J.A."/>
            <person name="Garrity G."/>
            <person name="Lilburn T.G."/>
            <person name="Beck B.J."/>
            <person name="Whitman W.B."/>
            <person name="Hugenholtz P."/>
            <person name="Klenk H.P."/>
        </authorList>
    </citation>
    <scope>NUCLEOTIDE SEQUENCE [LARGE SCALE GENOMIC DNA]</scope>
    <source>
        <strain evidence="9 10">DSM 13484</strain>
    </source>
</reference>
<dbReference type="CDD" id="cd06171">
    <property type="entry name" value="Sigma70_r4"/>
    <property type="match status" value="1"/>
</dbReference>
<dbReference type="EMBL" id="VLLG01000003">
    <property type="protein sequence ID" value="TWI88932.1"/>
    <property type="molecule type" value="Genomic_DNA"/>
</dbReference>
<dbReference type="PANTHER" id="PTHR43133:SF51">
    <property type="entry name" value="RNA POLYMERASE SIGMA FACTOR"/>
    <property type="match status" value="1"/>
</dbReference>
<organism evidence="9 10">
    <name type="scientific">Chitinophaga japonensis</name>
    <name type="common">Flexibacter japonensis</name>
    <dbReference type="NCBI Taxonomy" id="104662"/>
    <lineage>
        <taxon>Bacteria</taxon>
        <taxon>Pseudomonadati</taxon>
        <taxon>Bacteroidota</taxon>
        <taxon>Chitinophagia</taxon>
        <taxon>Chitinophagales</taxon>
        <taxon>Chitinophagaceae</taxon>
        <taxon>Chitinophaga</taxon>
    </lineage>
</organism>
<comment type="caution">
    <text evidence="9">The sequence shown here is derived from an EMBL/GenBank/DDBJ whole genome shotgun (WGS) entry which is preliminary data.</text>
</comment>
<dbReference type="SUPFAM" id="SSF88659">
    <property type="entry name" value="Sigma3 and sigma4 domains of RNA polymerase sigma factors"/>
    <property type="match status" value="1"/>
</dbReference>
<evidence type="ECO:0000313" key="10">
    <source>
        <dbReference type="Proteomes" id="UP000316778"/>
    </source>
</evidence>
<sequence length="194" mass="22321">MNRFTDQHLTEALKQGDATAFKELVETFRDMVYNTALGIIQHEADAEDVAQEVFVQVYQSIGTFRGEAKLSTWLYRIAVTKALDHVKKQHRKKRWAVVYSLFGEQQETVAAAADFHHPGVLLDNKERAAVLFKALEQLPDRQKAVFVLHKLEGLPAKEIGEVMQMSQATIEGLLHRARNNLRKLLEKYYRNEQE</sequence>
<evidence type="ECO:0000313" key="9">
    <source>
        <dbReference type="EMBL" id="TWI88932.1"/>
    </source>
</evidence>
<keyword evidence="5 6" id="KW-0804">Transcription</keyword>
<evidence type="ECO:0000256" key="6">
    <source>
        <dbReference type="RuleBase" id="RU000716"/>
    </source>
</evidence>
<dbReference type="Gene3D" id="1.10.10.10">
    <property type="entry name" value="Winged helix-like DNA-binding domain superfamily/Winged helix DNA-binding domain"/>
    <property type="match status" value="1"/>
</dbReference>
<evidence type="ECO:0000256" key="5">
    <source>
        <dbReference type="ARBA" id="ARBA00023163"/>
    </source>
</evidence>
<name>A0A562T603_CHIJA</name>
<evidence type="ECO:0000256" key="3">
    <source>
        <dbReference type="ARBA" id="ARBA00023082"/>
    </source>
</evidence>
<dbReference type="AlphaFoldDB" id="A0A562T603"/>
<keyword evidence="2 6" id="KW-0805">Transcription regulation</keyword>
<dbReference type="NCBIfam" id="TIGR02937">
    <property type="entry name" value="sigma70-ECF"/>
    <property type="match status" value="1"/>
</dbReference>
<evidence type="ECO:0000259" key="8">
    <source>
        <dbReference type="Pfam" id="PF08281"/>
    </source>
</evidence>
<dbReference type="Pfam" id="PF08281">
    <property type="entry name" value="Sigma70_r4_2"/>
    <property type="match status" value="1"/>
</dbReference>
<dbReference type="RefSeq" id="WP_145714883.1">
    <property type="nucleotide sequence ID" value="NZ_BAAAFY010000001.1"/>
</dbReference>
<dbReference type="InterPro" id="IPR007627">
    <property type="entry name" value="RNA_pol_sigma70_r2"/>
</dbReference>
<dbReference type="GO" id="GO:0003677">
    <property type="term" value="F:DNA binding"/>
    <property type="evidence" value="ECO:0007669"/>
    <property type="project" value="UniProtKB-KW"/>
</dbReference>
<feature type="domain" description="RNA polymerase sigma factor 70 region 4 type 2" evidence="8">
    <location>
        <begin position="133"/>
        <end position="180"/>
    </location>
</feature>
<dbReference type="InterPro" id="IPR013324">
    <property type="entry name" value="RNA_pol_sigma_r3/r4-like"/>
</dbReference>